<gene>
    <name evidence="4" type="ORF">QEJ78_01910</name>
    <name evidence="3" type="ORF">SAMN02983011_00918</name>
</gene>
<dbReference type="Proteomes" id="UP000181860">
    <property type="component" value="Unassembled WGS sequence"/>
</dbReference>
<feature type="signal peptide" evidence="2">
    <location>
        <begin position="1"/>
        <end position="24"/>
    </location>
</feature>
<evidence type="ECO:0000313" key="3">
    <source>
        <dbReference type="EMBL" id="SDA49704.1"/>
    </source>
</evidence>
<dbReference type="EMBL" id="FMXC01000007">
    <property type="protein sequence ID" value="SDA49704.1"/>
    <property type="molecule type" value="Genomic_DNA"/>
</dbReference>
<reference evidence="4" key="3">
    <citation type="submission" date="2023-04" db="EMBL/GenBank/DDBJ databases">
        <authorList>
            <person name="Wang Y."/>
        </authorList>
    </citation>
    <scope>NUCLEOTIDE SEQUENCE</scope>
    <source>
        <strain evidence="4">ZW18</strain>
    </source>
</reference>
<name>A0AAX3UEW1_9LACO</name>
<dbReference type="PROSITE" id="PS51257">
    <property type="entry name" value="PROKAR_LIPOPROTEIN"/>
    <property type="match status" value="1"/>
</dbReference>
<feature type="chain" id="PRO_5043522658" description="Lipoprotein" evidence="2">
    <location>
        <begin position="25"/>
        <end position="85"/>
    </location>
</feature>
<keyword evidence="5" id="KW-1185">Reference proteome</keyword>
<evidence type="ECO:0000313" key="6">
    <source>
        <dbReference type="Proteomes" id="UP001242513"/>
    </source>
</evidence>
<dbReference type="Proteomes" id="UP001242513">
    <property type="component" value="Chromosome"/>
</dbReference>
<keyword evidence="2" id="KW-0732">Signal</keyword>
<dbReference type="AlphaFoldDB" id="A0AAX3UEW1"/>
<protein>
    <recommendedName>
        <fullName evidence="7">Lipoprotein</fullName>
    </recommendedName>
</protein>
<dbReference type="EMBL" id="CP123735">
    <property type="protein sequence ID" value="WGO86264.1"/>
    <property type="molecule type" value="Genomic_DNA"/>
</dbReference>
<sequence length="85" mass="9247">MKLICKLLLLLLLGASLSACSNSAAPTPPKNNVDTVKIVDQSVKPKKPHHPAKPMNGTLPSSPLLHNLNKKKTIYTDLNKVLKKK</sequence>
<dbReference type="GeneID" id="72687052"/>
<feature type="region of interest" description="Disordered" evidence="1">
    <location>
        <begin position="43"/>
        <end position="64"/>
    </location>
</feature>
<reference evidence="3 5" key="1">
    <citation type="submission" date="2016-10" db="EMBL/GenBank/DDBJ databases">
        <authorList>
            <person name="Varghese N."/>
            <person name="Submissions S."/>
        </authorList>
    </citation>
    <scope>NUCLEOTIDE SEQUENCE [LARGE SCALE GENOMIC DNA]</scope>
    <source>
        <strain evidence="3 5">ATCC 43761</strain>
    </source>
</reference>
<evidence type="ECO:0000256" key="1">
    <source>
        <dbReference type="SAM" id="MobiDB-lite"/>
    </source>
</evidence>
<evidence type="ECO:0000313" key="4">
    <source>
        <dbReference type="EMBL" id="WGO86264.1"/>
    </source>
</evidence>
<evidence type="ECO:0008006" key="7">
    <source>
        <dbReference type="Google" id="ProtNLM"/>
    </source>
</evidence>
<dbReference type="RefSeq" id="WP_013854216.1">
    <property type="nucleotide sequence ID" value="NZ_CP061341.1"/>
</dbReference>
<accession>A0AAX3UEW1</accession>
<proteinExistence type="predicted"/>
<evidence type="ECO:0000313" key="5">
    <source>
        <dbReference type="Proteomes" id="UP000181860"/>
    </source>
</evidence>
<reference evidence="4" key="2">
    <citation type="journal article" date="2022" name="Food Funct.">
        <title>Lactobacillus kefiranofaciens ZW18 from Kefir enhances the anti-tumor effect of anti-programmed cell death 1 (PD-1) immunotherapy by modulating the gut microbiota.</title>
        <authorList>
            <person name="Zhao J."/>
            <person name="Wang Y."/>
            <person name="Wang J."/>
            <person name="Lv M."/>
            <person name="Zhou C."/>
            <person name="Jia L."/>
            <person name="Geng W."/>
        </authorList>
    </citation>
    <scope>NUCLEOTIDE SEQUENCE</scope>
    <source>
        <strain evidence="4">ZW18</strain>
    </source>
</reference>
<evidence type="ECO:0000256" key="2">
    <source>
        <dbReference type="SAM" id="SignalP"/>
    </source>
</evidence>
<organism evidence="4 6">
    <name type="scientific">Lactobacillus kefiranofaciens</name>
    <dbReference type="NCBI Taxonomy" id="267818"/>
    <lineage>
        <taxon>Bacteria</taxon>
        <taxon>Bacillati</taxon>
        <taxon>Bacillota</taxon>
        <taxon>Bacilli</taxon>
        <taxon>Lactobacillales</taxon>
        <taxon>Lactobacillaceae</taxon>
        <taxon>Lactobacillus</taxon>
    </lineage>
</organism>